<dbReference type="Gene3D" id="2.130.10.10">
    <property type="entry name" value="YVTN repeat-like/Quinoprotein amine dehydrogenase"/>
    <property type="match status" value="2"/>
</dbReference>
<dbReference type="AlphaFoldDB" id="A0A0W0FL82"/>
<organism evidence="5 6">
    <name type="scientific">Moniliophthora roreri</name>
    <name type="common">Frosty pod rot fungus</name>
    <name type="synonym">Monilia roreri</name>
    <dbReference type="NCBI Taxonomy" id="221103"/>
    <lineage>
        <taxon>Eukaryota</taxon>
        <taxon>Fungi</taxon>
        <taxon>Dikarya</taxon>
        <taxon>Basidiomycota</taxon>
        <taxon>Agaricomycotina</taxon>
        <taxon>Agaricomycetes</taxon>
        <taxon>Agaricomycetidae</taxon>
        <taxon>Agaricales</taxon>
        <taxon>Marasmiineae</taxon>
        <taxon>Marasmiaceae</taxon>
        <taxon>Moniliophthora</taxon>
    </lineage>
</organism>
<sequence length="395" mass="43509">MSSDAAPSPIHLLRAHSAAVSALHISKDNERIYSGDASGFIVCTSTRTLRAITSWKAHTDGLLGVEELGNNIITHGRDNKLHVWNRVEDASHTVHLGGSASLVEQAKPSLLYSLDVNALNYCRFSLMSLSASDVSEASSSSTSPRNPKALIAVPNLVESSQVDIWSLPSRERFHAAIGYQPKTTAFSDGRGGEASTGILMAIHLFKVTEELRVLMSYENGSVHLRRYITPEKPLSVEGKGWELLWSVKLHNEAIMAMRVSRDNKLALTVSADHLVGRYDLLADGSDESKFTTHQTKHPGNSAIAIRDDGRICAIGGWDGKIRLFTTKKLKPLGTLKYHKSNCQVVEFATSLPEGKHVDNDGEEMTRDELERRSRWLLGGSADNRISIWELISFEK</sequence>
<evidence type="ECO:0000256" key="4">
    <source>
        <dbReference type="ARBA" id="ARBA00040563"/>
    </source>
</evidence>
<name>A0A0W0FL82_MONRR</name>
<evidence type="ECO:0000256" key="1">
    <source>
        <dbReference type="ARBA" id="ARBA00022574"/>
    </source>
</evidence>
<dbReference type="SMART" id="SM00320">
    <property type="entry name" value="WD40"/>
    <property type="match status" value="5"/>
</dbReference>
<evidence type="ECO:0000256" key="3">
    <source>
        <dbReference type="ARBA" id="ARBA00037931"/>
    </source>
</evidence>
<keyword evidence="1" id="KW-0853">WD repeat</keyword>
<dbReference type="InterPro" id="IPR001680">
    <property type="entry name" value="WD40_rpt"/>
</dbReference>
<reference evidence="5 6" key="1">
    <citation type="submission" date="2015-12" db="EMBL/GenBank/DDBJ databases">
        <title>Draft genome sequence of Moniliophthora roreri, the causal agent of frosty pod rot of cacao.</title>
        <authorList>
            <person name="Aime M.C."/>
            <person name="Diaz-Valderrama J.R."/>
            <person name="Kijpornyongpan T."/>
            <person name="Phillips-Mora W."/>
        </authorList>
    </citation>
    <scope>NUCLEOTIDE SEQUENCE [LARGE SCALE GENOMIC DNA]</scope>
    <source>
        <strain evidence="5 6">MCA 2952</strain>
    </source>
</reference>
<dbReference type="EMBL" id="LATX01001869">
    <property type="protein sequence ID" value="KTB37100.1"/>
    <property type="molecule type" value="Genomic_DNA"/>
</dbReference>
<dbReference type="PROSITE" id="PS00678">
    <property type="entry name" value="WD_REPEATS_1"/>
    <property type="match status" value="1"/>
</dbReference>
<dbReference type="PANTHER" id="PTHR19854">
    <property type="entry name" value="TRANSDUCIN BETA-LIKE 3"/>
    <property type="match status" value="1"/>
</dbReference>
<dbReference type="InterPro" id="IPR015943">
    <property type="entry name" value="WD40/YVTN_repeat-like_dom_sf"/>
</dbReference>
<accession>A0A0W0FL82</accession>
<dbReference type="InterPro" id="IPR036322">
    <property type="entry name" value="WD40_repeat_dom_sf"/>
</dbReference>
<dbReference type="Pfam" id="PF00400">
    <property type="entry name" value="WD40"/>
    <property type="match status" value="1"/>
</dbReference>
<protein>
    <recommendedName>
        <fullName evidence="4">ASTRA-associated protein 1</fullName>
    </recommendedName>
</protein>
<dbReference type="Proteomes" id="UP000054988">
    <property type="component" value="Unassembled WGS sequence"/>
</dbReference>
<comment type="caution">
    <text evidence="5">The sequence shown here is derived from an EMBL/GenBank/DDBJ whole genome shotgun (WGS) entry which is preliminary data.</text>
</comment>
<keyword evidence="2" id="KW-0677">Repeat</keyword>
<evidence type="ECO:0000313" key="6">
    <source>
        <dbReference type="Proteomes" id="UP000054988"/>
    </source>
</evidence>
<proteinExistence type="inferred from homology"/>
<dbReference type="PANTHER" id="PTHR19854:SF1">
    <property type="entry name" value="GUANINE NUCLEOTIDE-BINDING PROTEIN SUBUNIT BETA-LIKE PROTEIN 1"/>
    <property type="match status" value="1"/>
</dbReference>
<evidence type="ECO:0000256" key="2">
    <source>
        <dbReference type="ARBA" id="ARBA00022737"/>
    </source>
</evidence>
<dbReference type="InterPro" id="IPR019775">
    <property type="entry name" value="WD40_repeat_CS"/>
</dbReference>
<comment type="similarity">
    <text evidence="3">Belongs to the WD repeat ASA1 family.</text>
</comment>
<gene>
    <name evidence="5" type="ORF">WG66_10270</name>
</gene>
<dbReference type="SUPFAM" id="SSF50978">
    <property type="entry name" value="WD40 repeat-like"/>
    <property type="match status" value="1"/>
</dbReference>
<evidence type="ECO:0000313" key="5">
    <source>
        <dbReference type="EMBL" id="KTB37100.1"/>
    </source>
</evidence>
<dbReference type="eggNOG" id="KOG0322">
    <property type="taxonomic scope" value="Eukaryota"/>
</dbReference>